<dbReference type="InterPro" id="IPR033738">
    <property type="entry name" value="AsnB_N"/>
</dbReference>
<evidence type="ECO:0000256" key="1">
    <source>
        <dbReference type="ARBA" id="ARBA00005752"/>
    </source>
</evidence>
<dbReference type="PIRSF" id="PIRSF001589">
    <property type="entry name" value="Asn_synthetase_glu-h"/>
    <property type="match status" value="1"/>
</dbReference>
<feature type="domain" description="Glutamine amidotransferase type-2" evidence="6">
    <location>
        <begin position="1"/>
        <end position="226"/>
    </location>
</feature>
<dbReference type="InterPro" id="IPR014729">
    <property type="entry name" value="Rossmann-like_a/b/a_fold"/>
</dbReference>
<dbReference type="InterPro" id="IPR006426">
    <property type="entry name" value="Asn_synth_AEB"/>
</dbReference>
<dbReference type="InterPro" id="IPR051786">
    <property type="entry name" value="ASN_synthetase/amidase"/>
</dbReference>
<dbReference type="SUPFAM" id="SSF56235">
    <property type="entry name" value="N-terminal nucleophile aminohydrolases (Ntn hydrolases)"/>
    <property type="match status" value="1"/>
</dbReference>
<keyword evidence="4" id="KW-0315">Glutamine amidotransferase</keyword>
<dbReference type="GO" id="GO:0006529">
    <property type="term" value="P:asparagine biosynthetic process"/>
    <property type="evidence" value="ECO:0007669"/>
    <property type="project" value="InterPro"/>
</dbReference>
<evidence type="ECO:0000256" key="5">
    <source>
        <dbReference type="SAM" id="MobiDB-lite"/>
    </source>
</evidence>
<name>A0A381SE00_9ZZZZ</name>
<dbReference type="Gene3D" id="3.60.20.10">
    <property type="entry name" value="Glutamine Phosphoribosylpyrophosphate, subunit 1, domain 1"/>
    <property type="match status" value="1"/>
</dbReference>
<evidence type="ECO:0000313" key="7">
    <source>
        <dbReference type="EMBL" id="SVA02290.1"/>
    </source>
</evidence>
<sequence>MAACLSHRGPDGSGDFHEVMDYGSVAFGSTRLSILDLEGSKQPLESDHGAILVQNGEIYNYRTFRETLRDYPWRTSGDSEVILALHRAASGALTSAPSRVSGNVEGRVRKSSRAREPGNPAESHVEWLSKLDGIWGFALWDPSRRELLLCRDPIGVKPVLRTILPDGTLLFASEVKAFYGHPDFVARPDIDALAVRLAYEYPLDRTTLFEGVYQVAQGTIETWSLDRHGRAVLTGIARYSKDTVDPQQGQDPSRQASLLLDSLRDGIEDRMMSDVPLGVVLSGGLDSSLIASLANDVADATSYEVPACWTVAGSEDNPDFVSAKMVAGHLDLEHHTRILPEDSFWKGLPNFVWHGEDLDVTVLFWQPLFEEMSSKVKVGLCGQGADELHGGYGRYRKLHDHSVMVSNRLKLIGGVDAAHFPKGPGQPWIDADLIPERHFSNLESTLQFELDRGQLSNFQLRLADRHSMAYGLEARVPFLASKHREISHRLPMSWRVSGHREKIALREAASKTSLPREIVSRPKLPAGTATAPSMVTEVVDEMGPHALEWAEDYGILAPMLRNQPDMALGIRLLHAMHFTEGGASRAGGNLLSALDDVGPWPS</sequence>
<dbReference type="Pfam" id="PF13522">
    <property type="entry name" value="GATase_6"/>
    <property type="match status" value="1"/>
</dbReference>
<keyword evidence="3" id="KW-0067">ATP-binding</keyword>
<dbReference type="EMBL" id="UINC01002990">
    <property type="protein sequence ID" value="SVA02290.1"/>
    <property type="molecule type" value="Genomic_DNA"/>
</dbReference>
<evidence type="ECO:0000259" key="6">
    <source>
        <dbReference type="PROSITE" id="PS51278"/>
    </source>
</evidence>
<dbReference type="CDD" id="cd00712">
    <property type="entry name" value="AsnB"/>
    <property type="match status" value="1"/>
</dbReference>
<dbReference type="Gene3D" id="3.40.50.620">
    <property type="entry name" value="HUPs"/>
    <property type="match status" value="1"/>
</dbReference>
<dbReference type="CDD" id="cd01991">
    <property type="entry name" value="Asn_synthase_B_C"/>
    <property type="match status" value="1"/>
</dbReference>
<comment type="similarity">
    <text evidence="1">Belongs to the asparagine synthetase family.</text>
</comment>
<gene>
    <name evidence="7" type="ORF">METZ01_LOCUS55144</name>
</gene>
<protein>
    <recommendedName>
        <fullName evidence="6">Glutamine amidotransferase type-2 domain-containing protein</fullName>
    </recommendedName>
</protein>
<dbReference type="PANTHER" id="PTHR43284:SF1">
    <property type="entry name" value="ASPARAGINE SYNTHETASE"/>
    <property type="match status" value="1"/>
</dbReference>
<dbReference type="GO" id="GO:0005524">
    <property type="term" value="F:ATP binding"/>
    <property type="evidence" value="ECO:0007669"/>
    <property type="project" value="UniProtKB-KW"/>
</dbReference>
<reference evidence="7" key="1">
    <citation type="submission" date="2018-05" db="EMBL/GenBank/DDBJ databases">
        <authorList>
            <person name="Lanie J.A."/>
            <person name="Ng W.-L."/>
            <person name="Kazmierczak K.M."/>
            <person name="Andrzejewski T.M."/>
            <person name="Davidsen T.M."/>
            <person name="Wayne K.J."/>
            <person name="Tettelin H."/>
            <person name="Glass J.I."/>
            <person name="Rusch D."/>
            <person name="Podicherti R."/>
            <person name="Tsui H.-C.T."/>
            <person name="Winkler M.E."/>
        </authorList>
    </citation>
    <scope>NUCLEOTIDE SEQUENCE</scope>
</reference>
<dbReference type="GO" id="GO:0005829">
    <property type="term" value="C:cytosol"/>
    <property type="evidence" value="ECO:0007669"/>
    <property type="project" value="TreeGrafter"/>
</dbReference>
<dbReference type="GO" id="GO:0004066">
    <property type="term" value="F:asparagine synthase (glutamine-hydrolyzing) activity"/>
    <property type="evidence" value="ECO:0007669"/>
    <property type="project" value="InterPro"/>
</dbReference>
<evidence type="ECO:0000256" key="3">
    <source>
        <dbReference type="ARBA" id="ARBA00022840"/>
    </source>
</evidence>
<dbReference type="PROSITE" id="PS51278">
    <property type="entry name" value="GATASE_TYPE_2"/>
    <property type="match status" value="1"/>
</dbReference>
<feature type="region of interest" description="Disordered" evidence="5">
    <location>
        <begin position="96"/>
        <end position="120"/>
    </location>
</feature>
<dbReference type="AlphaFoldDB" id="A0A381SE00"/>
<evidence type="ECO:0000256" key="4">
    <source>
        <dbReference type="ARBA" id="ARBA00022962"/>
    </source>
</evidence>
<dbReference type="InterPro" id="IPR029055">
    <property type="entry name" value="Ntn_hydrolases_N"/>
</dbReference>
<proteinExistence type="inferred from homology"/>
<keyword evidence="2" id="KW-0547">Nucleotide-binding</keyword>
<dbReference type="PANTHER" id="PTHR43284">
    <property type="entry name" value="ASPARAGINE SYNTHETASE (GLUTAMINE-HYDROLYZING)"/>
    <property type="match status" value="1"/>
</dbReference>
<evidence type="ECO:0000256" key="2">
    <source>
        <dbReference type="ARBA" id="ARBA00022741"/>
    </source>
</evidence>
<dbReference type="InterPro" id="IPR001962">
    <property type="entry name" value="Asn_synthase"/>
</dbReference>
<dbReference type="InterPro" id="IPR017932">
    <property type="entry name" value="GATase_2_dom"/>
</dbReference>
<organism evidence="7">
    <name type="scientific">marine metagenome</name>
    <dbReference type="NCBI Taxonomy" id="408172"/>
    <lineage>
        <taxon>unclassified sequences</taxon>
        <taxon>metagenomes</taxon>
        <taxon>ecological metagenomes</taxon>
    </lineage>
</organism>
<accession>A0A381SE00</accession>
<dbReference type="SUPFAM" id="SSF52402">
    <property type="entry name" value="Adenine nucleotide alpha hydrolases-like"/>
    <property type="match status" value="1"/>
</dbReference>
<dbReference type="Pfam" id="PF00733">
    <property type="entry name" value="Asn_synthase"/>
    <property type="match status" value="1"/>
</dbReference>
<dbReference type="NCBIfam" id="TIGR01536">
    <property type="entry name" value="asn_synth_AEB"/>
    <property type="match status" value="1"/>
</dbReference>